<dbReference type="InterPro" id="IPR050194">
    <property type="entry name" value="Glycosyltransferase_grp1"/>
</dbReference>
<accession>A0A369B730</accession>
<evidence type="ECO:0000259" key="1">
    <source>
        <dbReference type="Pfam" id="PF00534"/>
    </source>
</evidence>
<keyword evidence="3" id="KW-1185">Reference proteome</keyword>
<evidence type="ECO:0000313" key="3">
    <source>
        <dbReference type="Proteomes" id="UP000253090"/>
    </source>
</evidence>
<comment type="caution">
    <text evidence="2">The sequence shown here is derived from an EMBL/GenBank/DDBJ whole genome shotgun (WGS) entry which is preliminary data.</text>
</comment>
<dbReference type="AlphaFoldDB" id="A0A369B730"/>
<organism evidence="2 3">
    <name type="scientific">Fontibacillus phaseoli</name>
    <dbReference type="NCBI Taxonomy" id="1416533"/>
    <lineage>
        <taxon>Bacteria</taxon>
        <taxon>Bacillati</taxon>
        <taxon>Bacillota</taxon>
        <taxon>Bacilli</taxon>
        <taxon>Bacillales</taxon>
        <taxon>Paenibacillaceae</taxon>
        <taxon>Fontibacillus</taxon>
    </lineage>
</organism>
<gene>
    <name evidence="2" type="ORF">DFP94_10956</name>
</gene>
<dbReference type="Proteomes" id="UP000253090">
    <property type="component" value="Unassembled WGS sequence"/>
</dbReference>
<dbReference type="GO" id="GO:0016757">
    <property type="term" value="F:glycosyltransferase activity"/>
    <property type="evidence" value="ECO:0007669"/>
    <property type="project" value="InterPro"/>
</dbReference>
<dbReference type="PANTHER" id="PTHR45947:SF3">
    <property type="entry name" value="SULFOQUINOVOSYL TRANSFERASE SQD2"/>
    <property type="match status" value="1"/>
</dbReference>
<sequence>MEDLRGDIVIGYVGGRPKRVNEKAIDEQWISYLGQYADVVKIPPLAFIKLFDGSIEQWIRRYPYGMPSLSEKLSALCSRYRINVLYINLPVIVPYLLLARNYIKSDLSFLLIAHSVASPFWLKQWLAIVPSLATRDILLVSSSSCRQALLNISAHYDRAEFIPLCISLQNKDRMSLSTQVPATGNNLARQQLLAIGRIENVKNTDFLLHCFAKVHTEFPQARLTIAGEYTGATPEQMAIYRHYITGLVEELDLEGVVVFPGIVEGEAKEKLFMAADLLVNFSTDPGETFGFNLLEAKAWGIPVVCTNWDGFRELVDHGHDGFLVDCCWENDYPTIDLAQAVSYCLQILSDGCLRESMSRAAKQSAQKYDYQVIVPKIVEAIYRRFGEPCDPVVSKDAIFNTPLSFCPDIYHLHHLQQFSFINDSLFSILRSPNDEPMEEWMPKAKPIIKHFCERSVERV</sequence>
<name>A0A369B730_9BACL</name>
<keyword evidence="2" id="KW-0808">Transferase</keyword>
<dbReference type="SUPFAM" id="SSF53756">
    <property type="entry name" value="UDP-Glycosyltransferase/glycogen phosphorylase"/>
    <property type="match status" value="1"/>
</dbReference>
<dbReference type="EMBL" id="QPJW01000009">
    <property type="protein sequence ID" value="RCX17332.1"/>
    <property type="molecule type" value="Genomic_DNA"/>
</dbReference>
<protein>
    <submittedName>
        <fullName evidence="2">Glycosyltransferase involved in cell wall biosynthesis</fullName>
    </submittedName>
</protein>
<dbReference type="InterPro" id="IPR001296">
    <property type="entry name" value="Glyco_trans_1"/>
</dbReference>
<dbReference type="Pfam" id="PF00534">
    <property type="entry name" value="Glycos_transf_1"/>
    <property type="match status" value="1"/>
</dbReference>
<dbReference type="Gene3D" id="3.40.50.2000">
    <property type="entry name" value="Glycogen Phosphorylase B"/>
    <property type="match status" value="2"/>
</dbReference>
<evidence type="ECO:0000313" key="2">
    <source>
        <dbReference type="EMBL" id="RCX17332.1"/>
    </source>
</evidence>
<dbReference type="CDD" id="cd03801">
    <property type="entry name" value="GT4_PimA-like"/>
    <property type="match status" value="1"/>
</dbReference>
<feature type="domain" description="Glycosyl transferase family 1" evidence="1">
    <location>
        <begin position="184"/>
        <end position="362"/>
    </location>
</feature>
<proteinExistence type="predicted"/>
<reference evidence="2 3" key="1">
    <citation type="submission" date="2018-07" db="EMBL/GenBank/DDBJ databases">
        <title>Genomic Encyclopedia of Type Strains, Phase III (KMG-III): the genomes of soil and plant-associated and newly described type strains.</title>
        <authorList>
            <person name="Whitman W."/>
        </authorList>
    </citation>
    <scope>NUCLEOTIDE SEQUENCE [LARGE SCALE GENOMIC DNA]</scope>
    <source>
        <strain evidence="2 3">CECT 8333</strain>
    </source>
</reference>
<dbReference type="PANTHER" id="PTHR45947">
    <property type="entry name" value="SULFOQUINOVOSYL TRANSFERASE SQD2"/>
    <property type="match status" value="1"/>
</dbReference>